<dbReference type="PANTHER" id="PTHR43818">
    <property type="entry name" value="BCDNA.GH03377"/>
    <property type="match status" value="1"/>
</dbReference>
<dbReference type="InterPro" id="IPR050463">
    <property type="entry name" value="Gfo/Idh/MocA_oxidrdct_glycsds"/>
</dbReference>
<keyword evidence="2" id="KW-0520">NAD</keyword>
<feature type="compositionally biased region" description="Basic and acidic residues" evidence="3">
    <location>
        <begin position="400"/>
        <end position="433"/>
    </location>
</feature>
<name>A0ABQ6K0F6_9MICO</name>
<dbReference type="InterPro" id="IPR055170">
    <property type="entry name" value="GFO_IDH_MocA-like_dom"/>
</dbReference>
<dbReference type="InterPro" id="IPR036291">
    <property type="entry name" value="NAD(P)-bd_dom_sf"/>
</dbReference>
<dbReference type="Pfam" id="PF01408">
    <property type="entry name" value="GFO_IDH_MocA"/>
    <property type="match status" value="1"/>
</dbReference>
<sequence length="440" mass="48059">MSSAVRFGVVGLDHWYSAIPLAEAIAAKDDAELVGIADRDIDRAKEVAAKTGSPAVTDDLHALIADDSIDVIASFVSVDQNPDIVVAAAQAGKHIVSVKPLARTLPEADRIVDAVNAAGVVFMPGESRSREAAQNQLLKEWVSGGRLGRITSAQFSLSGSLPMGWPGGDPDGGWWADPDRAPGGGWIDHSLYQIDRMRWLLGEEVDEVSGRVANLLHTDLGVEDYGHAILRFGNGVMASIEDTWSAPAGGWRISTSIVGTQGIVYLDTTTGMIGLREFGTGDDSWQQLPSPPDHTVGIDAILAAVRDPPRRCRRSRTRGRTSPCASRSTRPRARARCRSRSTATAEPTRLGSHREGHQVRTRHPRHLVRRQAGGHRSRHVPDPAGLREHRGRRDHPRARRPLDRGQPRTHPRDQPRRPDLRTAGRRGGRERVRGARRASR</sequence>
<feature type="domain" description="GFO/IDH/MocA-like oxidoreductase" evidence="5">
    <location>
        <begin position="136"/>
        <end position="264"/>
    </location>
</feature>
<evidence type="ECO:0000259" key="4">
    <source>
        <dbReference type="Pfam" id="PF01408"/>
    </source>
</evidence>
<evidence type="ECO:0000256" key="3">
    <source>
        <dbReference type="SAM" id="MobiDB-lite"/>
    </source>
</evidence>
<keyword evidence="1" id="KW-0560">Oxidoreductase</keyword>
<dbReference type="Gene3D" id="3.30.360.10">
    <property type="entry name" value="Dihydrodipicolinate Reductase, domain 2"/>
    <property type="match status" value="1"/>
</dbReference>
<keyword evidence="7" id="KW-1185">Reference proteome</keyword>
<feature type="domain" description="Gfo/Idh/MocA-like oxidoreductase N-terminal" evidence="4">
    <location>
        <begin position="6"/>
        <end position="125"/>
    </location>
</feature>
<feature type="region of interest" description="Disordered" evidence="3">
    <location>
        <begin position="305"/>
        <end position="440"/>
    </location>
</feature>
<evidence type="ECO:0000256" key="1">
    <source>
        <dbReference type="ARBA" id="ARBA00023002"/>
    </source>
</evidence>
<organism evidence="6 7">
    <name type="scientific">Pseudolysinimonas kribbensis</name>
    <dbReference type="NCBI Taxonomy" id="433641"/>
    <lineage>
        <taxon>Bacteria</taxon>
        <taxon>Bacillati</taxon>
        <taxon>Actinomycetota</taxon>
        <taxon>Actinomycetes</taxon>
        <taxon>Micrococcales</taxon>
        <taxon>Microbacteriaceae</taxon>
        <taxon>Pseudolysinimonas</taxon>
    </lineage>
</organism>
<evidence type="ECO:0000313" key="7">
    <source>
        <dbReference type="Proteomes" id="UP001157034"/>
    </source>
</evidence>
<comment type="caution">
    <text evidence="6">The sequence shown here is derived from an EMBL/GenBank/DDBJ whole genome shotgun (WGS) entry which is preliminary data.</text>
</comment>
<dbReference type="SUPFAM" id="SSF55347">
    <property type="entry name" value="Glyceraldehyde-3-phosphate dehydrogenase-like, C-terminal domain"/>
    <property type="match status" value="1"/>
</dbReference>
<evidence type="ECO:0000256" key="2">
    <source>
        <dbReference type="ARBA" id="ARBA00023027"/>
    </source>
</evidence>
<proteinExistence type="predicted"/>
<dbReference type="SUPFAM" id="SSF51735">
    <property type="entry name" value="NAD(P)-binding Rossmann-fold domains"/>
    <property type="match status" value="1"/>
</dbReference>
<dbReference type="EMBL" id="BSVB01000001">
    <property type="protein sequence ID" value="GMA94093.1"/>
    <property type="molecule type" value="Genomic_DNA"/>
</dbReference>
<dbReference type="Gene3D" id="3.40.50.720">
    <property type="entry name" value="NAD(P)-binding Rossmann-like Domain"/>
    <property type="match status" value="1"/>
</dbReference>
<feature type="compositionally biased region" description="Basic and acidic residues" evidence="3">
    <location>
        <begin position="379"/>
        <end position="388"/>
    </location>
</feature>
<accession>A0ABQ6K0F6</accession>
<evidence type="ECO:0000259" key="5">
    <source>
        <dbReference type="Pfam" id="PF22725"/>
    </source>
</evidence>
<evidence type="ECO:0008006" key="8">
    <source>
        <dbReference type="Google" id="ProtNLM"/>
    </source>
</evidence>
<feature type="compositionally biased region" description="Basic residues" evidence="3">
    <location>
        <begin position="389"/>
        <end position="399"/>
    </location>
</feature>
<dbReference type="Pfam" id="PF22725">
    <property type="entry name" value="GFO_IDH_MocA_C3"/>
    <property type="match status" value="1"/>
</dbReference>
<feature type="compositionally biased region" description="Basic residues" evidence="3">
    <location>
        <begin position="329"/>
        <end position="339"/>
    </location>
</feature>
<feature type="compositionally biased region" description="Basic residues" evidence="3">
    <location>
        <begin position="359"/>
        <end position="378"/>
    </location>
</feature>
<dbReference type="InterPro" id="IPR000683">
    <property type="entry name" value="Gfo/Idh/MocA-like_OxRdtase_N"/>
</dbReference>
<dbReference type="PANTHER" id="PTHR43818:SF11">
    <property type="entry name" value="BCDNA.GH03377"/>
    <property type="match status" value="1"/>
</dbReference>
<gene>
    <name evidence="6" type="ORF">GCM10025881_09170</name>
</gene>
<reference evidence="7" key="1">
    <citation type="journal article" date="2019" name="Int. J. Syst. Evol. Microbiol.">
        <title>The Global Catalogue of Microorganisms (GCM) 10K type strain sequencing project: providing services to taxonomists for standard genome sequencing and annotation.</title>
        <authorList>
            <consortium name="The Broad Institute Genomics Platform"/>
            <consortium name="The Broad Institute Genome Sequencing Center for Infectious Disease"/>
            <person name="Wu L."/>
            <person name="Ma J."/>
        </authorList>
    </citation>
    <scope>NUCLEOTIDE SEQUENCE [LARGE SCALE GENOMIC DNA]</scope>
    <source>
        <strain evidence="7">NBRC 108894</strain>
    </source>
</reference>
<dbReference type="Proteomes" id="UP001157034">
    <property type="component" value="Unassembled WGS sequence"/>
</dbReference>
<evidence type="ECO:0000313" key="6">
    <source>
        <dbReference type="EMBL" id="GMA94093.1"/>
    </source>
</evidence>
<protein>
    <recommendedName>
        <fullName evidence="8">Gfo/Idh/MocA family oxidoreductase</fullName>
    </recommendedName>
</protein>